<evidence type="ECO:0000259" key="1">
    <source>
        <dbReference type="Pfam" id="PF14498"/>
    </source>
</evidence>
<dbReference type="InterPro" id="IPR012341">
    <property type="entry name" value="6hp_glycosidase-like_sf"/>
</dbReference>
<dbReference type="Pfam" id="PF22124">
    <property type="entry name" value="Glyco_hydro_95_cat"/>
    <property type="match status" value="1"/>
</dbReference>
<evidence type="ECO:0000259" key="2">
    <source>
        <dbReference type="Pfam" id="PF21307"/>
    </source>
</evidence>
<dbReference type="Pfam" id="PF14498">
    <property type="entry name" value="Glyco_hyd_65N_2"/>
    <property type="match status" value="2"/>
</dbReference>
<dbReference type="PANTHER" id="PTHR31084">
    <property type="entry name" value="ALPHA-L-FUCOSIDASE 2"/>
    <property type="match status" value="1"/>
</dbReference>
<dbReference type="GO" id="GO:0005975">
    <property type="term" value="P:carbohydrate metabolic process"/>
    <property type="evidence" value="ECO:0007669"/>
    <property type="project" value="InterPro"/>
</dbReference>
<dbReference type="InterPro" id="IPR008928">
    <property type="entry name" value="6-hairpin_glycosidase_sf"/>
</dbReference>
<dbReference type="PIRSF" id="PIRSF007663">
    <property type="entry name" value="UCP007663"/>
    <property type="match status" value="1"/>
</dbReference>
<organism evidence="4 5">
    <name type="scientific">Burkholderia gladioli</name>
    <name type="common">Pseudomonas marginata</name>
    <name type="synonym">Phytomonas marginata</name>
    <dbReference type="NCBI Taxonomy" id="28095"/>
    <lineage>
        <taxon>Bacteria</taxon>
        <taxon>Pseudomonadati</taxon>
        <taxon>Pseudomonadota</taxon>
        <taxon>Betaproteobacteria</taxon>
        <taxon>Burkholderiales</taxon>
        <taxon>Burkholderiaceae</taxon>
        <taxon>Burkholderia</taxon>
    </lineage>
</organism>
<dbReference type="AlphaFoldDB" id="A0A2A7SC95"/>
<dbReference type="InterPro" id="IPR016518">
    <property type="entry name" value="Alpha-L-fucosidase"/>
</dbReference>
<dbReference type="Proteomes" id="UP000220629">
    <property type="component" value="Unassembled WGS sequence"/>
</dbReference>
<dbReference type="Gene3D" id="1.50.10.10">
    <property type="match status" value="1"/>
</dbReference>
<name>A0A2A7SC95_BURGA</name>
<evidence type="ECO:0008006" key="6">
    <source>
        <dbReference type="Google" id="ProtNLM"/>
    </source>
</evidence>
<evidence type="ECO:0000259" key="3">
    <source>
        <dbReference type="Pfam" id="PF22124"/>
    </source>
</evidence>
<accession>A0A2A7SC95</accession>
<evidence type="ECO:0000313" key="5">
    <source>
        <dbReference type="Proteomes" id="UP000220629"/>
    </source>
</evidence>
<dbReference type="PANTHER" id="PTHR31084:SF3">
    <property type="entry name" value="ALPHA-FUCOSIDASE A"/>
    <property type="match status" value="1"/>
</dbReference>
<dbReference type="RefSeq" id="WP_098151458.1">
    <property type="nucleotide sequence ID" value="NZ_CADEVS010000005.1"/>
</dbReference>
<dbReference type="InterPro" id="IPR049053">
    <property type="entry name" value="AFCA-like_C"/>
</dbReference>
<sequence>MSGIENEKRRMFLKWGAAATMIPIAGCGGDGSDGGPGAVANAASTLASTATADTASARVPDGAALRLSYSQAAGESNILFEGLPLGNGRLGALTGGSPAREALYLNEITLWSGQKDAVDLAYTAAGMGSYQMLGKLYVDLPGHAQASGYSRSLDISNAVARTQYVAGGHTYRREVFCSHPDKVLVMRLSSDGGSHDGTISLVDGQGASVTGSNGILLAQGKLDGVGERYATHVLAMPDSGTVKYDASKGVLTMSRCPALTLIIAARTNYSGIEAEGYLGATDPAALARADVSGAAHLPYRNLLERHLRDYTALFGRFSLDLGKSSDAQRAMTIPDRLKARTASPDIADPELEALYVQFGRYLTIASSRGPLPANLQGLWSVNNNPPWMADYHTDINVQMNYWLADRAGLPECQKPFADYVLSQLPSWERSTQAHFNDAANSNYSNSSGKVAGWTIAISTGIYGGIGWDWSPPASAWYCRTLWNHYQYTLDRDYLRAIYPVLKSACEFWQARLIVDPASGLLVDDRDWSPEHGDHQELGITYAQELVWDLFTNYGTASGTLNLDTDFAATIAGLRSRLYLPKISPTTGQLQEWMEDKVDTGDPQHRHLSPLIGWFEGERIAYDGDPALVAAAKALLTARGTDSFGWGLAWRIACWAKFRDAATCYSMVQKLLRFASGSDSTNGTFTNMFDAYGGNIFQIDANFGGPAAILEMLVQSSMDSIVLLPALPPQWNTGSVKGVRVKGGFSVDLAWKDGKLTSAAITSVGGTGTTLKYGSISKPIVVRKLGRSRFDGALGTA</sequence>
<dbReference type="InterPro" id="IPR006311">
    <property type="entry name" value="TAT_signal"/>
</dbReference>
<feature type="domain" description="Glycosyl hydrolase family 95 N-terminal" evidence="1">
    <location>
        <begin position="127"/>
        <end position="270"/>
    </location>
</feature>
<proteinExistence type="predicted"/>
<protein>
    <recommendedName>
        <fullName evidence="6">Glycoside hydrolase family 95 protein</fullName>
    </recommendedName>
</protein>
<dbReference type="Pfam" id="PF21307">
    <property type="entry name" value="Glyco_hydro_95_C"/>
    <property type="match status" value="1"/>
</dbReference>
<evidence type="ECO:0000313" key="4">
    <source>
        <dbReference type="EMBL" id="PEH41158.1"/>
    </source>
</evidence>
<dbReference type="InterPro" id="IPR027414">
    <property type="entry name" value="GH95_N_dom"/>
</dbReference>
<dbReference type="EMBL" id="PDDY01000001">
    <property type="protein sequence ID" value="PEH41158.1"/>
    <property type="molecule type" value="Genomic_DNA"/>
</dbReference>
<reference evidence="5" key="1">
    <citation type="submission" date="2017-09" db="EMBL/GenBank/DDBJ databases">
        <title>FDA dAtabase for Regulatory Grade micrObial Sequences (FDA-ARGOS): Supporting development and validation of Infectious Disease Dx tests.</title>
        <authorList>
            <person name="Minogue T."/>
            <person name="Wolcott M."/>
            <person name="Wasieloski L."/>
            <person name="Aguilar W."/>
            <person name="Moore D."/>
            <person name="Tallon L."/>
            <person name="Sadzewicz L."/>
            <person name="Ott S."/>
            <person name="Zhao X."/>
            <person name="Nagaraj S."/>
            <person name="Vavikolanu K."/>
            <person name="Aluvathingal J."/>
            <person name="Nadendla S."/>
            <person name="Sichtig H."/>
        </authorList>
    </citation>
    <scope>NUCLEOTIDE SEQUENCE [LARGE SCALE GENOMIC DNA]</scope>
    <source>
        <strain evidence="5">FDAARGOS_390</strain>
    </source>
</reference>
<feature type="domain" description="Alpha fucosidase A-like C-terminal" evidence="2">
    <location>
        <begin position="714"/>
        <end position="774"/>
    </location>
</feature>
<dbReference type="PROSITE" id="PS51318">
    <property type="entry name" value="TAT"/>
    <property type="match status" value="1"/>
</dbReference>
<dbReference type="InterPro" id="IPR054363">
    <property type="entry name" value="GH95_cat"/>
</dbReference>
<feature type="domain" description="Glycosyl hydrolase family 95 N-terminal" evidence="1">
    <location>
        <begin position="67"/>
        <end position="116"/>
    </location>
</feature>
<gene>
    <name evidence="4" type="ORF">CRM94_02730</name>
</gene>
<dbReference type="GO" id="GO:0004560">
    <property type="term" value="F:alpha-L-fucosidase activity"/>
    <property type="evidence" value="ECO:0007669"/>
    <property type="project" value="InterPro"/>
</dbReference>
<comment type="caution">
    <text evidence="4">The sequence shown here is derived from an EMBL/GenBank/DDBJ whole genome shotgun (WGS) entry which is preliminary data.</text>
</comment>
<feature type="domain" description="Glycosyl hydrolase family 95 catalytic" evidence="3">
    <location>
        <begin position="299"/>
        <end position="712"/>
    </location>
</feature>
<dbReference type="SUPFAM" id="SSF48208">
    <property type="entry name" value="Six-hairpin glycosidases"/>
    <property type="match status" value="1"/>
</dbReference>